<evidence type="ECO:0000313" key="3">
    <source>
        <dbReference type="Proteomes" id="UP000287447"/>
    </source>
</evidence>
<sequence>MNKAAWKFNVQQQEDAEFKGDGLRPYFEYRDLGIKDATNGDFHAHIIRATGKECTSTGKHSHDLNFQMVYVLKGWAKFYFEGEGEVVLKAGACMNQRPGIVHDLIEFSDDIEMLEITSPAEFGTDPA</sequence>
<name>A0A3S2Y6M7_9PROT</name>
<keyword evidence="3" id="KW-1185">Reference proteome</keyword>
<dbReference type="SUPFAM" id="SSF51182">
    <property type="entry name" value="RmlC-like cupins"/>
    <property type="match status" value="1"/>
</dbReference>
<evidence type="ECO:0000259" key="1">
    <source>
        <dbReference type="Pfam" id="PF07883"/>
    </source>
</evidence>
<dbReference type="CDD" id="cd06980">
    <property type="entry name" value="cupin_bxe_c0505"/>
    <property type="match status" value="1"/>
</dbReference>
<proteinExistence type="predicted"/>
<dbReference type="AlphaFoldDB" id="A0A3S2Y6M7"/>
<evidence type="ECO:0000313" key="2">
    <source>
        <dbReference type="EMBL" id="RVU39806.1"/>
    </source>
</evidence>
<dbReference type="InterPro" id="IPR011051">
    <property type="entry name" value="RmlC_Cupin_sf"/>
</dbReference>
<reference evidence="3" key="1">
    <citation type="submission" date="2019-01" db="EMBL/GenBank/DDBJ databases">
        <title>Gri0909 isolated from a small marine red alga.</title>
        <authorList>
            <person name="Kim J."/>
            <person name="Jeong S.E."/>
            <person name="Jeon C.O."/>
        </authorList>
    </citation>
    <scope>NUCLEOTIDE SEQUENCE [LARGE SCALE GENOMIC DNA]</scope>
    <source>
        <strain evidence="3">Gri0909</strain>
    </source>
</reference>
<organism evidence="2 3">
    <name type="scientific">Hwanghaeella grinnelliae</name>
    <dbReference type="NCBI Taxonomy" id="2500179"/>
    <lineage>
        <taxon>Bacteria</taxon>
        <taxon>Pseudomonadati</taxon>
        <taxon>Pseudomonadota</taxon>
        <taxon>Alphaproteobacteria</taxon>
        <taxon>Rhodospirillales</taxon>
        <taxon>Rhodospirillaceae</taxon>
        <taxon>Hwanghaeella</taxon>
    </lineage>
</organism>
<gene>
    <name evidence="2" type="ORF">EOI86_07950</name>
</gene>
<accession>A0A3S2Y6M7</accession>
<dbReference type="OrthoDB" id="4762975at2"/>
<protein>
    <submittedName>
        <fullName evidence="2">Cupin</fullName>
    </submittedName>
</protein>
<dbReference type="Gene3D" id="2.60.120.10">
    <property type="entry name" value="Jelly Rolls"/>
    <property type="match status" value="1"/>
</dbReference>
<dbReference type="Proteomes" id="UP000287447">
    <property type="component" value="Unassembled WGS sequence"/>
</dbReference>
<feature type="domain" description="Cupin type-2" evidence="1">
    <location>
        <begin position="56"/>
        <end position="106"/>
    </location>
</feature>
<dbReference type="Pfam" id="PF07883">
    <property type="entry name" value="Cupin_2"/>
    <property type="match status" value="1"/>
</dbReference>
<comment type="caution">
    <text evidence="2">The sequence shown here is derived from an EMBL/GenBank/DDBJ whole genome shotgun (WGS) entry which is preliminary data.</text>
</comment>
<dbReference type="InterPro" id="IPR013096">
    <property type="entry name" value="Cupin_2"/>
</dbReference>
<dbReference type="EMBL" id="SADE01000001">
    <property type="protein sequence ID" value="RVU39806.1"/>
    <property type="molecule type" value="Genomic_DNA"/>
</dbReference>
<dbReference type="InterPro" id="IPR014710">
    <property type="entry name" value="RmlC-like_jellyroll"/>
</dbReference>